<dbReference type="AlphaFoldDB" id="A0A1A9WP31"/>
<dbReference type="EnsemblMetazoa" id="GBRI026751-RA">
    <property type="protein sequence ID" value="GBRI026751-PA"/>
    <property type="gene ID" value="GBRI026751"/>
</dbReference>
<reference evidence="2" key="1">
    <citation type="submission" date="2014-03" db="EMBL/GenBank/DDBJ databases">
        <authorList>
            <person name="Aksoy S."/>
            <person name="Warren W."/>
            <person name="Wilson R.K."/>
        </authorList>
    </citation>
    <scope>NUCLEOTIDE SEQUENCE [LARGE SCALE GENOMIC DNA]</scope>
    <source>
        <strain evidence="2">IAEA</strain>
    </source>
</reference>
<dbReference type="STRING" id="37001.A0A1A9WP31"/>
<accession>A0A1A9WP31</accession>
<dbReference type="Proteomes" id="UP000091820">
    <property type="component" value="Unassembled WGS sequence"/>
</dbReference>
<evidence type="ECO:0000313" key="2">
    <source>
        <dbReference type="Proteomes" id="UP000091820"/>
    </source>
</evidence>
<organism evidence="1 2">
    <name type="scientific">Glossina brevipalpis</name>
    <dbReference type="NCBI Taxonomy" id="37001"/>
    <lineage>
        <taxon>Eukaryota</taxon>
        <taxon>Metazoa</taxon>
        <taxon>Ecdysozoa</taxon>
        <taxon>Arthropoda</taxon>
        <taxon>Hexapoda</taxon>
        <taxon>Insecta</taxon>
        <taxon>Pterygota</taxon>
        <taxon>Neoptera</taxon>
        <taxon>Endopterygota</taxon>
        <taxon>Diptera</taxon>
        <taxon>Brachycera</taxon>
        <taxon>Muscomorpha</taxon>
        <taxon>Hippoboscoidea</taxon>
        <taxon>Glossinidae</taxon>
        <taxon>Glossina</taxon>
    </lineage>
</organism>
<proteinExistence type="predicted"/>
<reference evidence="1" key="2">
    <citation type="submission" date="2020-05" db="UniProtKB">
        <authorList>
            <consortium name="EnsemblMetazoa"/>
        </authorList>
    </citation>
    <scope>IDENTIFICATION</scope>
    <source>
        <strain evidence="1">IAEA</strain>
    </source>
</reference>
<evidence type="ECO:0000313" key="1">
    <source>
        <dbReference type="EnsemblMetazoa" id="GBRI026751-PA"/>
    </source>
</evidence>
<name>A0A1A9WP31_9MUSC</name>
<protein>
    <submittedName>
        <fullName evidence="1">Uncharacterized protein</fullName>
    </submittedName>
</protein>
<keyword evidence="2" id="KW-1185">Reference proteome</keyword>
<sequence>MDKGIYNSHNNNSNNRNNHYNQNNNIYILNSDQTILSHGTDIFNTNSSSYADYHYGPIPQTSTNQSTKPLTCTSSLLSLSSNVMPSTTSAASIGNKSQLLAKKMKFWKLLENEEMKNNKRLKLNIF</sequence>
<dbReference type="VEuPathDB" id="VectorBase:GBRI026751"/>